<dbReference type="Gene3D" id="1.10.340.30">
    <property type="entry name" value="Hypothetical protein, domain 2"/>
    <property type="match status" value="1"/>
</dbReference>
<gene>
    <name evidence="1" type="ORF">C9928_04870</name>
</gene>
<dbReference type="PANTHER" id="PTHR30037">
    <property type="entry name" value="DNA-3-METHYLADENINE GLYCOSYLASE 1"/>
    <property type="match status" value="1"/>
</dbReference>
<protein>
    <submittedName>
        <fullName evidence="1">3-methyladenine DNA glycosylase</fullName>
    </submittedName>
</protein>
<organism evidence="1 2">
    <name type="scientific">Pseudidiomarina aestuarii</name>
    <dbReference type="NCBI Taxonomy" id="624146"/>
    <lineage>
        <taxon>Bacteria</taxon>
        <taxon>Pseudomonadati</taxon>
        <taxon>Pseudomonadota</taxon>
        <taxon>Gammaproteobacteria</taxon>
        <taxon>Alteromonadales</taxon>
        <taxon>Idiomarinaceae</taxon>
        <taxon>Pseudidiomarina</taxon>
    </lineage>
</organism>
<dbReference type="AlphaFoldDB" id="A0A6N4DHB5"/>
<sequence length="223" mass="25647">MKFSYFYERALARKGSEAALRERLPKPASREALEQLDDRQVLAEMTRCIFRAGFAWRVIENKWPGFDAAFAGFFPPYWQQVPPERLDELARDERIVRNPQKIATVPVNARMIVEVAEKYGSFGAFLADWPADDQAGLQMYLKKYGSRLGGTAAQHVLRRLGWDGYIYTPDTLTALRNHKLLDASEFSKRGMQQIQTAFNEWQTETGLPYCQLSRILSMTLDAR</sequence>
<dbReference type="Pfam" id="PF03352">
    <property type="entry name" value="Adenine_glyco"/>
    <property type="match status" value="1"/>
</dbReference>
<comment type="caution">
    <text evidence="1">The sequence shown here is derived from an EMBL/GenBank/DDBJ whole genome shotgun (WGS) entry which is preliminary data.</text>
</comment>
<name>A0A6N4DHB5_9GAMM</name>
<evidence type="ECO:0000313" key="1">
    <source>
        <dbReference type="EMBL" id="PTB89029.1"/>
    </source>
</evidence>
<accession>A0A6N4DHB5</accession>
<dbReference type="InterPro" id="IPR005019">
    <property type="entry name" value="Adenine_glyco"/>
</dbReference>
<dbReference type="SUPFAM" id="SSF48150">
    <property type="entry name" value="DNA-glycosylase"/>
    <property type="match status" value="1"/>
</dbReference>
<proteinExistence type="predicted"/>
<dbReference type="PANTHER" id="PTHR30037:SF3">
    <property type="entry name" value="BLR0857 PROTEIN"/>
    <property type="match status" value="1"/>
</dbReference>
<evidence type="ECO:0000313" key="2">
    <source>
        <dbReference type="Proteomes" id="UP000241514"/>
    </source>
</evidence>
<dbReference type="EMBL" id="PYVG01000024">
    <property type="protein sequence ID" value="PTB89029.1"/>
    <property type="molecule type" value="Genomic_DNA"/>
</dbReference>
<dbReference type="InterPro" id="IPR052891">
    <property type="entry name" value="DNA-3mA_glycosylase"/>
</dbReference>
<dbReference type="GO" id="GO:0006284">
    <property type="term" value="P:base-excision repair"/>
    <property type="evidence" value="ECO:0007669"/>
    <property type="project" value="InterPro"/>
</dbReference>
<dbReference type="Proteomes" id="UP000241514">
    <property type="component" value="Unassembled WGS sequence"/>
</dbReference>
<reference evidence="1 2" key="1">
    <citation type="submission" date="2018-03" db="EMBL/GenBank/DDBJ databases">
        <title>Cross-interface Injection: A General Nanoliter Liquid Handling Method Applied to Single Cells Genome Amplification Automated Nanoliter Liquid Handling Applied to Single Cell Multiple Displacement Amplification.</title>
        <authorList>
            <person name="Yun J."/>
            <person name="Xu P."/>
            <person name="Xu J."/>
            <person name="Dai X."/>
            <person name="Wang Y."/>
            <person name="Zheng X."/>
            <person name="Cao C."/>
            <person name="Yi Q."/>
            <person name="Zhu Y."/>
            <person name="Wang L."/>
            <person name="Dong Z."/>
            <person name="Huang Y."/>
            <person name="Huang L."/>
            <person name="Du W."/>
        </authorList>
    </citation>
    <scope>NUCLEOTIDE SEQUENCE [LARGE SCALE GENOMIC DNA]</scope>
    <source>
        <strain evidence="1 2">A9-4</strain>
    </source>
</reference>
<dbReference type="InterPro" id="IPR011257">
    <property type="entry name" value="DNA_glycosylase"/>
</dbReference>
<dbReference type="GO" id="GO:0008725">
    <property type="term" value="F:DNA-3-methyladenine glycosylase activity"/>
    <property type="evidence" value="ECO:0007669"/>
    <property type="project" value="InterPro"/>
</dbReference>